<evidence type="ECO:0000313" key="6">
    <source>
        <dbReference type="Proteomes" id="UP000193087"/>
    </source>
</evidence>
<keyword evidence="3" id="KW-0804">Transcription</keyword>
<dbReference type="RefSeq" id="WP_139828987.1">
    <property type="nucleotide sequence ID" value="NZ_CAJMWJ010000001.1"/>
</dbReference>
<dbReference type="PANTHER" id="PTHR33204">
    <property type="entry name" value="TRANSCRIPTIONAL REGULATOR, MARR FAMILY"/>
    <property type="match status" value="1"/>
</dbReference>
<keyword evidence="6" id="KW-1185">Reference proteome</keyword>
<dbReference type="AlphaFoldDB" id="A0A1X2BIM8"/>
<comment type="caution">
    <text evidence="5">The sequence shown here is derived from an EMBL/GenBank/DDBJ whole genome shotgun (WGS) entry which is preliminary data.</text>
</comment>
<evidence type="ECO:0000313" key="5">
    <source>
        <dbReference type="EMBL" id="ORW63530.1"/>
    </source>
</evidence>
<evidence type="ECO:0000256" key="2">
    <source>
        <dbReference type="ARBA" id="ARBA00023125"/>
    </source>
</evidence>
<dbReference type="InterPro" id="IPR036390">
    <property type="entry name" value="WH_DNA-bd_sf"/>
</dbReference>
<evidence type="ECO:0000256" key="3">
    <source>
        <dbReference type="ARBA" id="ARBA00023163"/>
    </source>
</evidence>
<dbReference type="STRING" id="486698.AWC22_00430"/>
<name>A0A1X2BIM8_9MYCO</name>
<gene>
    <name evidence="5" type="ORF">AWC22_00430</name>
</gene>
<proteinExistence type="predicted"/>
<keyword evidence="1" id="KW-0805">Transcription regulation</keyword>
<dbReference type="PANTHER" id="PTHR33204:SF18">
    <property type="entry name" value="TRANSCRIPTIONAL REGULATORY PROTEIN"/>
    <property type="match status" value="1"/>
</dbReference>
<dbReference type="PROSITE" id="PS51118">
    <property type="entry name" value="HTH_HXLR"/>
    <property type="match status" value="1"/>
</dbReference>
<sequence length="218" mass="23459">MPARRNYQQNCPIARGLDVLGERWTLLILRELLGGARRYADLRAALPGIATNLLADRLRELEDAGLVDRTELPPPIARTVYTLSAAGWRKIPPVIQAIATFGLDLVEPDETALTPLNGFLAGVLLAFERGTRVSASYRVDIDARRFEFAVRDGGLTAAQGSPDVTVTATAADLIAARLAPTAAERKAALRRVTFDGDGPAVKEMRAAFRLSADPGLDA</sequence>
<dbReference type="Proteomes" id="UP000193087">
    <property type="component" value="Unassembled WGS sequence"/>
</dbReference>
<dbReference type="GO" id="GO:0003677">
    <property type="term" value="F:DNA binding"/>
    <property type="evidence" value="ECO:0007669"/>
    <property type="project" value="UniProtKB-KW"/>
</dbReference>
<dbReference type="OrthoDB" id="9792527at2"/>
<dbReference type="Gene3D" id="1.10.10.10">
    <property type="entry name" value="Winged helix-like DNA-binding domain superfamily/Winged helix DNA-binding domain"/>
    <property type="match status" value="1"/>
</dbReference>
<reference evidence="5 6" key="1">
    <citation type="submission" date="2016-01" db="EMBL/GenBank/DDBJ databases">
        <title>The new phylogeny of the genus Mycobacterium.</title>
        <authorList>
            <person name="Tarcisio F."/>
            <person name="Conor M."/>
            <person name="Antonella G."/>
            <person name="Elisabetta G."/>
            <person name="Giulia F.S."/>
            <person name="Sara T."/>
            <person name="Anna F."/>
            <person name="Clotilde B."/>
            <person name="Roberto B."/>
            <person name="Veronica D.S."/>
            <person name="Fabio R."/>
            <person name="Monica P."/>
            <person name="Olivier J."/>
            <person name="Enrico T."/>
            <person name="Nicola S."/>
        </authorList>
    </citation>
    <scope>NUCLEOTIDE SEQUENCE [LARGE SCALE GENOMIC DNA]</scope>
    <source>
        <strain evidence="5 6">DSM 45176</strain>
    </source>
</reference>
<protein>
    <submittedName>
        <fullName evidence="5">Transcriptional regulator</fullName>
    </submittedName>
</protein>
<dbReference type="EMBL" id="LQPQ01000209">
    <property type="protein sequence ID" value="ORW63530.1"/>
    <property type="molecule type" value="Genomic_DNA"/>
</dbReference>
<feature type="domain" description="HTH hxlR-type" evidence="4">
    <location>
        <begin position="11"/>
        <end position="110"/>
    </location>
</feature>
<organism evidence="5 6">
    <name type="scientific">Mycobacterium riyadhense</name>
    <dbReference type="NCBI Taxonomy" id="486698"/>
    <lineage>
        <taxon>Bacteria</taxon>
        <taxon>Bacillati</taxon>
        <taxon>Actinomycetota</taxon>
        <taxon>Actinomycetes</taxon>
        <taxon>Mycobacteriales</taxon>
        <taxon>Mycobacteriaceae</taxon>
        <taxon>Mycobacterium</taxon>
    </lineage>
</organism>
<dbReference type="InterPro" id="IPR002577">
    <property type="entry name" value="HTH_HxlR"/>
</dbReference>
<dbReference type="Pfam" id="PF01638">
    <property type="entry name" value="HxlR"/>
    <property type="match status" value="1"/>
</dbReference>
<accession>A0A1X2BIM8</accession>
<keyword evidence="2" id="KW-0238">DNA-binding</keyword>
<dbReference type="SUPFAM" id="SSF46785">
    <property type="entry name" value="Winged helix' DNA-binding domain"/>
    <property type="match status" value="1"/>
</dbReference>
<evidence type="ECO:0000259" key="4">
    <source>
        <dbReference type="PROSITE" id="PS51118"/>
    </source>
</evidence>
<evidence type="ECO:0000256" key="1">
    <source>
        <dbReference type="ARBA" id="ARBA00023015"/>
    </source>
</evidence>
<dbReference type="InterPro" id="IPR036388">
    <property type="entry name" value="WH-like_DNA-bd_sf"/>
</dbReference>
<dbReference type="GeneID" id="93496101"/>